<dbReference type="NCBIfam" id="TIGR02688">
    <property type="entry name" value="BREX system Lon protease-like protein BrxL"/>
    <property type="match status" value="1"/>
</dbReference>
<comment type="caution">
    <text evidence="2">The sequence shown here is derived from an EMBL/GenBank/DDBJ whole genome shotgun (WGS) entry which is preliminary data.</text>
</comment>
<name>A0A2A6RK44_9CHLR</name>
<dbReference type="InterPro" id="IPR014061">
    <property type="entry name" value="BrxL-like"/>
</dbReference>
<dbReference type="OrthoDB" id="5297084at2"/>
<organism evidence="2 3">
    <name type="scientific">Candidatus Viridilinea mediisalina</name>
    <dbReference type="NCBI Taxonomy" id="2024553"/>
    <lineage>
        <taxon>Bacteria</taxon>
        <taxon>Bacillati</taxon>
        <taxon>Chloroflexota</taxon>
        <taxon>Chloroflexia</taxon>
        <taxon>Chloroflexales</taxon>
        <taxon>Chloroflexineae</taxon>
        <taxon>Oscillochloridaceae</taxon>
        <taxon>Candidatus Viridilinea</taxon>
    </lineage>
</organism>
<feature type="domain" description="BREX system Lon protease-like BrxL N-terminal" evidence="1">
    <location>
        <begin position="30"/>
        <end position="160"/>
    </location>
</feature>
<sequence length="490" mass="55445">MRGNQVPAHTPVAPRSERIPMLPYETKAQEIFGEVCVNKGLVQQAGFGTRSIPAFVSEWIVTRNAPSGVLDDAAQERIRTFLNKHLPTRDQKEQLKAQLQNGETLTILDHFSVEIDLKKDDAYLRIPCLDEHKAGIERHLTESYPLLLGAGVWGVGKLRYARPDTTERKDGHIRMSEFRPMQNARLDLDLYCEYRAHFSLDEWRDLLIASMGYNPAAYSTAQQMHLLTRLVPLVQERVNMIELAPKGTGKSFVFLNLSRYARLVSGGKVSAAVLFYNNAKNQPGLLSHYDLVIFDEAQSLSFDNPGEVIGVLKDYLESGSFARGGKQKIETSAGLMLLANIPLDEYRQPRHKKLFNELPSFLSETAFIDRIHAILPGWELPRIEEGLIGRGIGFKADYFGDVLHHLRNRAGYEQIFQRYNSISGTSDRRDMIAISRLAAGFCKLLFPHGEVSRGDFTAYCIKPAVELRQRVRDQLSLLDPEYAEVQIGWE</sequence>
<dbReference type="Pfam" id="PF20442">
    <property type="entry name" value="BrxL_N"/>
    <property type="match status" value="1"/>
</dbReference>
<evidence type="ECO:0000259" key="1">
    <source>
        <dbReference type="Pfam" id="PF20442"/>
    </source>
</evidence>
<dbReference type="Pfam" id="PF13337">
    <property type="entry name" value="BrxL_ATPase"/>
    <property type="match status" value="1"/>
</dbReference>
<keyword evidence="3" id="KW-1185">Reference proteome</keyword>
<proteinExistence type="predicted"/>
<evidence type="ECO:0000313" key="3">
    <source>
        <dbReference type="Proteomes" id="UP000220527"/>
    </source>
</evidence>
<protein>
    <submittedName>
        <fullName evidence="2">TIGR02688 family protein</fullName>
    </submittedName>
</protein>
<reference evidence="3" key="1">
    <citation type="submission" date="2017-08" db="EMBL/GenBank/DDBJ databases">
        <authorList>
            <person name="Grouzdev D.S."/>
            <person name="Gaisin V.A."/>
            <person name="Rysina M.S."/>
            <person name="Gorlenko V.M."/>
        </authorList>
    </citation>
    <scope>NUCLEOTIDE SEQUENCE [LARGE SCALE GENOMIC DNA]</scope>
    <source>
        <strain evidence="3">Kir15-3F</strain>
    </source>
</reference>
<gene>
    <name evidence="2" type="ORF">CJ255_09520</name>
</gene>
<dbReference type="AlphaFoldDB" id="A0A2A6RK44"/>
<evidence type="ECO:0000313" key="2">
    <source>
        <dbReference type="EMBL" id="PDW03275.1"/>
    </source>
</evidence>
<dbReference type="Proteomes" id="UP000220527">
    <property type="component" value="Unassembled WGS sequence"/>
</dbReference>
<dbReference type="EMBL" id="NQWI01000034">
    <property type="protein sequence ID" value="PDW03275.1"/>
    <property type="molecule type" value="Genomic_DNA"/>
</dbReference>
<accession>A0A2A6RK44</accession>
<dbReference type="InterPro" id="IPR046838">
    <property type="entry name" value="BrxL_N"/>
</dbReference>